<feature type="compositionally biased region" description="Basic and acidic residues" evidence="1">
    <location>
        <begin position="13"/>
        <end position="43"/>
    </location>
</feature>
<evidence type="ECO:0008006" key="4">
    <source>
        <dbReference type="Google" id="ProtNLM"/>
    </source>
</evidence>
<evidence type="ECO:0000313" key="2">
    <source>
        <dbReference type="EMBL" id="CCH76493.1"/>
    </source>
</evidence>
<keyword evidence="3" id="KW-1185">Reference proteome</keyword>
<accession>A0A077LT19</accession>
<proteinExistence type="predicted"/>
<dbReference type="RefSeq" id="WP_048549955.1">
    <property type="nucleotide sequence ID" value="NZ_HF570958.1"/>
</dbReference>
<feature type="region of interest" description="Disordered" evidence="1">
    <location>
        <begin position="1"/>
        <end position="44"/>
    </location>
</feature>
<gene>
    <name evidence="2" type="ORF">BN12_130032</name>
</gene>
<evidence type="ECO:0000313" key="3">
    <source>
        <dbReference type="Proteomes" id="UP000035721"/>
    </source>
</evidence>
<evidence type="ECO:0000256" key="1">
    <source>
        <dbReference type="SAM" id="MobiDB-lite"/>
    </source>
</evidence>
<reference evidence="2 3" key="1">
    <citation type="journal article" date="2013" name="ISME J.">
        <title>A metabolic model for members of the genus Tetrasphaera involved in enhanced biological phosphorus removal.</title>
        <authorList>
            <person name="Kristiansen R."/>
            <person name="Nguyen H.T.T."/>
            <person name="Saunders A.M."/>
            <person name="Nielsen J.L."/>
            <person name="Wimmer R."/>
            <person name="Le V.Q."/>
            <person name="McIlroy S.J."/>
            <person name="Petrovski S."/>
            <person name="Seviour R.J."/>
            <person name="Calteau A."/>
            <person name="Nielsen K.L."/>
            <person name="Nielsen P.H."/>
        </authorList>
    </citation>
    <scope>NUCLEOTIDE SEQUENCE [LARGE SCALE GENOMIC DNA]</scope>
    <source>
        <strain evidence="2 3">T1-X7</strain>
    </source>
</reference>
<dbReference type="Proteomes" id="UP000035721">
    <property type="component" value="Unassembled WGS sequence"/>
</dbReference>
<organism evidence="2 3">
    <name type="scientific">Nostocoides japonicum T1-X7</name>
    <dbReference type="NCBI Taxonomy" id="1194083"/>
    <lineage>
        <taxon>Bacteria</taxon>
        <taxon>Bacillati</taxon>
        <taxon>Actinomycetota</taxon>
        <taxon>Actinomycetes</taxon>
        <taxon>Micrococcales</taxon>
        <taxon>Intrasporangiaceae</taxon>
        <taxon>Nostocoides</taxon>
    </lineage>
</organism>
<name>A0A077LT19_9MICO</name>
<dbReference type="PANTHER" id="PTHR39441:SF1">
    <property type="entry name" value="DUF2252 DOMAIN-CONTAINING PROTEIN"/>
    <property type="match status" value="1"/>
</dbReference>
<dbReference type="STRING" id="1194083.BN12_130032"/>
<dbReference type="EMBL" id="CAJB01000035">
    <property type="protein sequence ID" value="CCH76493.1"/>
    <property type="molecule type" value="Genomic_DNA"/>
</dbReference>
<dbReference type="InterPro" id="IPR018721">
    <property type="entry name" value="DUF2252"/>
</dbReference>
<dbReference type="AlphaFoldDB" id="A0A077LT19"/>
<dbReference type="OrthoDB" id="1491115at2"/>
<comment type="caution">
    <text evidence="2">The sequence shown here is derived from an EMBL/GenBank/DDBJ whole genome shotgun (WGS) entry which is preliminary data.</text>
</comment>
<protein>
    <recommendedName>
        <fullName evidence="4">DUF2252 domain-containing protein</fullName>
    </recommendedName>
</protein>
<sequence>MPPTSFIDPLPTRAERKAAGTSARDRAPLADQARFEPGPDRDPVGLLLEQSTTRVPDLVPIRHARMLVSPFTFFRGAALPMAADLAASPHSGLTVQLCGDAHLSNFGAFASPERRLVFDINDFDETLPGPFEWDVKRLAASVVVAARDNGFSDKAARRAAKAGVASYREAMRDFARTSILDVWGTVGDIEARLEEFRGEVLGTERTSGKKPGKKARKRVVQRLSSFDKAMAKARRQDSTRAARKLTEIVDGHRRIVADPPLIVPLDQMTDQPAAERRAFLESLLEEYRLTLSVDRRDLLGHFALRDVAHKVVGVGSVGTRAWILLLEADDGDTPLILQAKQAEASVLSRFLAPSEYENQGRRVVVGQRATQAASDVFLGWVRAAGLDGVPRDFYVRQLKDWKASADIATLGPDNLLAYARICGWTLARAHAKTGDRVAIASYLGGSERFDDALTDFAVAYADQTVRDHAALSAAVASGRAQAAEIGAA</sequence>
<dbReference type="PANTHER" id="PTHR39441">
    <property type="entry name" value="DUF2252 DOMAIN-CONTAINING PROTEIN"/>
    <property type="match status" value="1"/>
</dbReference>
<dbReference type="Pfam" id="PF10009">
    <property type="entry name" value="DUF2252"/>
    <property type="match status" value="1"/>
</dbReference>